<evidence type="ECO:0000313" key="1">
    <source>
        <dbReference type="EMBL" id="MPM38924.1"/>
    </source>
</evidence>
<protein>
    <submittedName>
        <fullName evidence="1">Uncharacterized protein</fullName>
    </submittedName>
</protein>
<organism evidence="1">
    <name type="scientific">bioreactor metagenome</name>
    <dbReference type="NCBI Taxonomy" id="1076179"/>
    <lineage>
        <taxon>unclassified sequences</taxon>
        <taxon>metagenomes</taxon>
        <taxon>ecological metagenomes</taxon>
    </lineage>
</organism>
<comment type="caution">
    <text evidence="1">The sequence shown here is derived from an EMBL/GenBank/DDBJ whole genome shotgun (WGS) entry which is preliminary data.</text>
</comment>
<proteinExistence type="predicted"/>
<dbReference type="EMBL" id="VSSQ01008460">
    <property type="protein sequence ID" value="MPM38924.1"/>
    <property type="molecule type" value="Genomic_DNA"/>
</dbReference>
<gene>
    <name evidence="1" type="ORF">SDC9_85555</name>
</gene>
<sequence length="87" mass="10185">MIILNDGKLIAYYKIIIQRILKIDQPDQITPLDAIFLITDRNTFRQIAMKFFIIGYQLRRGDALNCTYRFFLLVGGNIRVNKLYCPA</sequence>
<accession>A0A644ZME9</accession>
<name>A0A644ZME9_9ZZZZ</name>
<dbReference type="AlphaFoldDB" id="A0A644ZME9"/>
<reference evidence="1" key="1">
    <citation type="submission" date="2019-08" db="EMBL/GenBank/DDBJ databases">
        <authorList>
            <person name="Kucharzyk K."/>
            <person name="Murdoch R.W."/>
            <person name="Higgins S."/>
            <person name="Loffler F."/>
        </authorList>
    </citation>
    <scope>NUCLEOTIDE SEQUENCE</scope>
</reference>